<proteinExistence type="predicted"/>
<evidence type="ECO:0000313" key="1">
    <source>
        <dbReference type="EMBL" id="PIC19979.1"/>
    </source>
</evidence>
<protein>
    <recommendedName>
        <fullName evidence="3">Reverse transcriptase domain-containing protein</fullName>
    </recommendedName>
</protein>
<reference evidence="2" key="1">
    <citation type="submission" date="2017-10" db="EMBL/GenBank/DDBJ databases">
        <title>Rapid genome shrinkage in a self-fertile nematode reveals novel sperm competition proteins.</title>
        <authorList>
            <person name="Yin D."/>
            <person name="Schwarz E.M."/>
            <person name="Thomas C.G."/>
            <person name="Felde R.L."/>
            <person name="Korf I.F."/>
            <person name="Cutter A.D."/>
            <person name="Schartner C.M."/>
            <person name="Ralston E.J."/>
            <person name="Meyer B.J."/>
            <person name="Haag E.S."/>
        </authorList>
    </citation>
    <scope>NUCLEOTIDE SEQUENCE [LARGE SCALE GENOMIC DNA]</scope>
    <source>
        <strain evidence="2">JU1422</strain>
    </source>
</reference>
<dbReference type="Proteomes" id="UP000230233">
    <property type="component" value="Chromosome X"/>
</dbReference>
<dbReference type="STRING" id="1611254.A0A2G5SYJ6"/>
<dbReference type="AlphaFoldDB" id="A0A2G5SYJ6"/>
<dbReference type="OrthoDB" id="5850509at2759"/>
<gene>
    <name evidence="1" type="primary">Cnig_chr_X.g25328</name>
    <name evidence="1" type="ORF">B9Z55_025328</name>
</gene>
<evidence type="ECO:0008006" key="3">
    <source>
        <dbReference type="Google" id="ProtNLM"/>
    </source>
</evidence>
<accession>A0A2G5SYJ6</accession>
<evidence type="ECO:0000313" key="2">
    <source>
        <dbReference type="Proteomes" id="UP000230233"/>
    </source>
</evidence>
<organism evidence="1 2">
    <name type="scientific">Caenorhabditis nigoni</name>
    <dbReference type="NCBI Taxonomy" id="1611254"/>
    <lineage>
        <taxon>Eukaryota</taxon>
        <taxon>Metazoa</taxon>
        <taxon>Ecdysozoa</taxon>
        <taxon>Nematoda</taxon>
        <taxon>Chromadorea</taxon>
        <taxon>Rhabditida</taxon>
        <taxon>Rhabditina</taxon>
        <taxon>Rhabditomorpha</taxon>
        <taxon>Rhabditoidea</taxon>
        <taxon>Rhabditidae</taxon>
        <taxon>Peloderinae</taxon>
        <taxon>Caenorhabditis</taxon>
    </lineage>
</organism>
<keyword evidence="2" id="KW-1185">Reference proteome</keyword>
<sequence length="76" mass="8378">MVCIAVSQVTGLAVHHSKPDAKPTFRKTKPVPLAVLPTVSLEINRLINESVMTAAYYSDFATAIVIVQKMDDSMWM</sequence>
<dbReference type="EMBL" id="PDUG01000006">
    <property type="protein sequence ID" value="PIC19979.1"/>
    <property type="molecule type" value="Genomic_DNA"/>
</dbReference>
<name>A0A2G5SYJ6_9PELO</name>
<comment type="caution">
    <text evidence="1">The sequence shown here is derived from an EMBL/GenBank/DDBJ whole genome shotgun (WGS) entry which is preliminary data.</text>
</comment>